<dbReference type="AlphaFoldDB" id="A0A1Q9F189"/>
<comment type="caution">
    <text evidence="2">The sequence shown here is derived from an EMBL/GenBank/DDBJ whole genome shotgun (WGS) entry which is preliminary data.</text>
</comment>
<dbReference type="EMBL" id="LSRX01000029">
    <property type="protein sequence ID" value="OLQ13352.1"/>
    <property type="molecule type" value="Genomic_DNA"/>
</dbReference>
<accession>A0A1Q9F189</accession>
<name>A0A1Q9F189_SYMMI</name>
<sequence length="215" mass="22918">MGDGQPWKGGKGYGRARPNPVPVPQQRFSGTLKICDPRSGSGLIEVDSEFYTAPGTSVPSQVLLASNALDARGLPAESLRDVAVEFQLCRAPGKGYQLQAVRVRPADQALENRQIVSSDLFGGSVARWNASQGWGLIKADASAALPPFVQAKLMQQAQQAASRAAASREEDPQEELIYVRRSDLESGVQLCKGSKVVYKIYVDDKGVGACGVSLA</sequence>
<protein>
    <submittedName>
        <fullName evidence="2">Uncharacterized protein</fullName>
    </submittedName>
</protein>
<dbReference type="OrthoDB" id="10612218at2759"/>
<evidence type="ECO:0000256" key="1">
    <source>
        <dbReference type="SAM" id="MobiDB-lite"/>
    </source>
</evidence>
<feature type="compositionally biased region" description="Gly residues" evidence="1">
    <location>
        <begin position="1"/>
        <end position="13"/>
    </location>
</feature>
<dbReference type="Proteomes" id="UP000186817">
    <property type="component" value="Unassembled WGS sequence"/>
</dbReference>
<evidence type="ECO:0000313" key="2">
    <source>
        <dbReference type="EMBL" id="OLQ13352.1"/>
    </source>
</evidence>
<reference evidence="2 3" key="1">
    <citation type="submission" date="2016-02" db="EMBL/GenBank/DDBJ databases">
        <title>Genome analysis of coral dinoflagellate symbionts highlights evolutionary adaptations to a symbiotic lifestyle.</title>
        <authorList>
            <person name="Aranda M."/>
            <person name="Li Y."/>
            <person name="Liew Y.J."/>
            <person name="Baumgarten S."/>
            <person name="Simakov O."/>
            <person name="Wilson M."/>
            <person name="Piel J."/>
            <person name="Ashoor H."/>
            <person name="Bougouffa S."/>
            <person name="Bajic V.B."/>
            <person name="Ryu T."/>
            <person name="Ravasi T."/>
            <person name="Bayer T."/>
            <person name="Micklem G."/>
            <person name="Kim H."/>
            <person name="Bhak J."/>
            <person name="Lajeunesse T.C."/>
            <person name="Voolstra C.R."/>
        </authorList>
    </citation>
    <scope>NUCLEOTIDE SEQUENCE [LARGE SCALE GENOMIC DNA]</scope>
    <source>
        <strain evidence="2 3">CCMP2467</strain>
    </source>
</reference>
<gene>
    <name evidence="2" type="ORF">AK812_SmicGene2597</name>
</gene>
<proteinExistence type="predicted"/>
<organism evidence="2 3">
    <name type="scientific">Symbiodinium microadriaticum</name>
    <name type="common">Dinoflagellate</name>
    <name type="synonym">Zooxanthella microadriatica</name>
    <dbReference type="NCBI Taxonomy" id="2951"/>
    <lineage>
        <taxon>Eukaryota</taxon>
        <taxon>Sar</taxon>
        <taxon>Alveolata</taxon>
        <taxon>Dinophyceae</taxon>
        <taxon>Suessiales</taxon>
        <taxon>Symbiodiniaceae</taxon>
        <taxon>Symbiodinium</taxon>
    </lineage>
</organism>
<evidence type="ECO:0000313" key="3">
    <source>
        <dbReference type="Proteomes" id="UP000186817"/>
    </source>
</evidence>
<keyword evidence="3" id="KW-1185">Reference proteome</keyword>
<feature type="region of interest" description="Disordered" evidence="1">
    <location>
        <begin position="1"/>
        <end position="27"/>
    </location>
</feature>
<dbReference type="OMA" id="AVEFQLC"/>